<dbReference type="SUPFAM" id="SSF46689">
    <property type="entry name" value="Homeodomain-like"/>
    <property type="match status" value="1"/>
</dbReference>
<gene>
    <name evidence="7" type="ORF">URODEC1_LOCUS7711</name>
</gene>
<evidence type="ECO:0000256" key="2">
    <source>
        <dbReference type="ARBA" id="ARBA00023015"/>
    </source>
</evidence>
<organism evidence="7 8">
    <name type="scientific">Urochloa decumbens</name>
    <dbReference type="NCBI Taxonomy" id="240449"/>
    <lineage>
        <taxon>Eukaryota</taxon>
        <taxon>Viridiplantae</taxon>
        <taxon>Streptophyta</taxon>
        <taxon>Embryophyta</taxon>
        <taxon>Tracheophyta</taxon>
        <taxon>Spermatophyta</taxon>
        <taxon>Magnoliopsida</taxon>
        <taxon>Liliopsida</taxon>
        <taxon>Poales</taxon>
        <taxon>Poaceae</taxon>
        <taxon>PACMAD clade</taxon>
        <taxon>Panicoideae</taxon>
        <taxon>Panicodae</taxon>
        <taxon>Paniceae</taxon>
        <taxon>Melinidinae</taxon>
        <taxon>Urochloa</taxon>
    </lineage>
</organism>
<evidence type="ECO:0000259" key="6">
    <source>
        <dbReference type="PROSITE" id="PS51293"/>
    </source>
</evidence>
<keyword evidence="4" id="KW-0539">Nucleus</keyword>
<feature type="region of interest" description="Disordered" evidence="5">
    <location>
        <begin position="730"/>
        <end position="768"/>
    </location>
</feature>
<dbReference type="InterPro" id="IPR009057">
    <property type="entry name" value="Homeodomain-like_sf"/>
</dbReference>
<dbReference type="GO" id="GO:0005634">
    <property type="term" value="C:nucleus"/>
    <property type="evidence" value="ECO:0007669"/>
    <property type="project" value="UniProtKB-SubCell"/>
</dbReference>
<feature type="compositionally biased region" description="Basic and acidic residues" evidence="5">
    <location>
        <begin position="732"/>
        <end position="741"/>
    </location>
</feature>
<comment type="subcellular location">
    <subcellularLocation>
        <location evidence="1">Nucleus</location>
    </subcellularLocation>
</comment>
<dbReference type="Pfam" id="PF24662">
    <property type="entry name" value="DUF7650"/>
    <property type="match status" value="1"/>
</dbReference>
<evidence type="ECO:0000313" key="8">
    <source>
        <dbReference type="Proteomes" id="UP001497457"/>
    </source>
</evidence>
<reference evidence="8" key="1">
    <citation type="submission" date="2024-06" db="EMBL/GenBank/DDBJ databases">
        <authorList>
            <person name="Ryan C."/>
        </authorList>
    </citation>
    <scope>NUCLEOTIDE SEQUENCE [LARGE SCALE GENOMIC DNA]</scope>
</reference>
<dbReference type="Gene3D" id="1.10.10.60">
    <property type="entry name" value="Homeodomain-like"/>
    <property type="match status" value="1"/>
</dbReference>
<dbReference type="PANTHER" id="PTHR13859">
    <property type="entry name" value="ATROPHIN-RELATED"/>
    <property type="match status" value="1"/>
</dbReference>
<evidence type="ECO:0000256" key="4">
    <source>
        <dbReference type="ARBA" id="ARBA00023242"/>
    </source>
</evidence>
<name>A0ABC8VXB1_9POAL</name>
<feature type="compositionally biased region" description="Basic and acidic residues" evidence="5">
    <location>
        <begin position="788"/>
        <end position="798"/>
    </location>
</feature>
<evidence type="ECO:0000256" key="1">
    <source>
        <dbReference type="ARBA" id="ARBA00004123"/>
    </source>
</evidence>
<dbReference type="Proteomes" id="UP001497457">
    <property type="component" value="Chromosome 11b"/>
</dbReference>
<dbReference type="InterPro" id="IPR017884">
    <property type="entry name" value="SANT_dom"/>
</dbReference>
<dbReference type="PANTHER" id="PTHR13859:SF21">
    <property type="entry name" value="SANT DOMAIN-CONTAINING PROTEIN"/>
    <property type="match status" value="1"/>
</dbReference>
<feature type="region of interest" description="Disordered" evidence="5">
    <location>
        <begin position="780"/>
        <end position="818"/>
    </location>
</feature>
<protein>
    <recommendedName>
        <fullName evidence="6">SANT domain-containing protein</fullName>
    </recommendedName>
</protein>
<dbReference type="InterPro" id="IPR056067">
    <property type="entry name" value="DUF7650"/>
</dbReference>
<evidence type="ECO:0000256" key="3">
    <source>
        <dbReference type="ARBA" id="ARBA00023163"/>
    </source>
</evidence>
<dbReference type="EMBL" id="OZ075121">
    <property type="protein sequence ID" value="CAL4898357.1"/>
    <property type="molecule type" value="Genomic_DNA"/>
</dbReference>
<feature type="compositionally biased region" description="Low complexity" evidence="5">
    <location>
        <begin position="745"/>
        <end position="756"/>
    </location>
</feature>
<dbReference type="AlphaFoldDB" id="A0ABC8VXB1"/>
<sequence>MEPKKKKMELMKSLNLEDNGEHQSCSEDSLDSDVIYEDSPVPPRIGSEYQAEIPNLATEDERRKLIADSLNGSTSHGYGYPIMVGLALPIMWASSSQVNKKDEQLQMQSFSESETRGRCRDMQSQVTSTCPINNNTGKCDPTFQDQHAVVPAVQNECDSNQAHDNKMAPCMSKEGLNITNYPTVKQIGTEQLNPMPYSPIAIWTDHEAELFLLGLYIFGKNINLLSWFLGTKTIGDVLSYYYGKFYKRDAYKRWSDCKKAKSRKCILGERIFQGWRQQELISCLKSNIPEEAHDSLVEVFKSFSDSQTSLKEFVFALKSIVGTEVFMEAVGVGKGKNDLTGFVLDQSEPNQALSVHRDLLTGKDFSSLASEDMIKLLTGDSRRSKARSNDIFWEAVWPRLLGKGWHSEQPKDVRTAKNCIVFLMPGIKRFSRSELTKGTHYFDSVSDVLKKVSADPVLLELEADGIEHGLAAEGNGGIIDVILNQDSPPDGYQEPPNFPIIDTTLVEGEEPFNVLELRKLPADANFSFALSHHAPNMMSYSSSEEEDASDTLSDDQEDCGRVSLEVKEIEMVSVGLSRNMVSANGRSSTGNGDIIDLTGMYGTKTKPERRKYLSPAPESKRRRLTSCSSKQSSQCSFSFSRGCGLEKDKRKPLSTSNPAAVGVGATFQAKTFARCSKKEKLYENKMDASPWNSDTGDQQNGRMIRKNLIENRTFEHKADAVAKIHSKVTCNDTKHAKERAVSRQPEPAAALEANPPRRQGTRNRPPTARALEAVAFGLLGSRKRKKGDPKDERRHGEELAFSASSKRRQRSGCKAVDVQATRRDLQVQPSSAAPYCV</sequence>
<proteinExistence type="predicted"/>
<evidence type="ECO:0000256" key="5">
    <source>
        <dbReference type="SAM" id="MobiDB-lite"/>
    </source>
</evidence>
<reference evidence="7 8" key="2">
    <citation type="submission" date="2024-10" db="EMBL/GenBank/DDBJ databases">
        <authorList>
            <person name="Ryan C."/>
        </authorList>
    </citation>
    <scope>NUCLEOTIDE SEQUENCE [LARGE SCALE GENOMIC DNA]</scope>
</reference>
<feature type="region of interest" description="Disordered" evidence="5">
    <location>
        <begin position="1"/>
        <end position="33"/>
    </location>
</feature>
<dbReference type="InterPro" id="IPR057712">
    <property type="entry name" value="DUF7952"/>
</dbReference>
<accession>A0ABC8VXB1</accession>
<keyword evidence="2" id="KW-0805">Transcription regulation</keyword>
<dbReference type="PROSITE" id="PS51293">
    <property type="entry name" value="SANT"/>
    <property type="match status" value="1"/>
</dbReference>
<evidence type="ECO:0000313" key="7">
    <source>
        <dbReference type="EMBL" id="CAL4898357.1"/>
    </source>
</evidence>
<dbReference type="FunFam" id="1.10.10.60:FF:000374">
    <property type="entry name" value="Arginine-glutamic acid dipeptide repeat protein"/>
    <property type="match status" value="1"/>
</dbReference>
<feature type="domain" description="SANT" evidence="6">
    <location>
        <begin position="203"/>
        <end position="250"/>
    </location>
</feature>
<feature type="region of interest" description="Disordered" evidence="5">
    <location>
        <begin position="608"/>
        <end position="627"/>
    </location>
</feature>
<keyword evidence="3" id="KW-0804">Transcription</keyword>
<dbReference type="Pfam" id="PF25826">
    <property type="entry name" value="DUF7952"/>
    <property type="match status" value="1"/>
</dbReference>
<keyword evidence="8" id="KW-1185">Reference proteome</keyword>